<sequence>MTSTGTTLVAVGEGRRDAMFGLLGTVTGALAFIRVYPHIKEVVEATDLGKVTLPSATKTSPWPWVAGLAGLAAAAALVRRVQAAK</sequence>
<evidence type="ECO:0000313" key="3">
    <source>
        <dbReference type="Proteomes" id="UP000075604"/>
    </source>
</evidence>
<keyword evidence="1" id="KW-0812">Transmembrane</keyword>
<proteinExistence type="predicted"/>
<accession>A0A150P0E7</accession>
<feature type="transmembrane region" description="Helical" evidence="1">
    <location>
        <begin position="59"/>
        <end position="78"/>
    </location>
</feature>
<keyword evidence="1" id="KW-0472">Membrane</keyword>
<comment type="caution">
    <text evidence="2">The sequence shown here is derived from an EMBL/GenBank/DDBJ whole genome shotgun (WGS) entry which is preliminary data.</text>
</comment>
<dbReference type="Proteomes" id="UP000075604">
    <property type="component" value="Unassembled WGS sequence"/>
</dbReference>
<name>A0A150P0E7_SORCE</name>
<organism evidence="2 3">
    <name type="scientific">Sorangium cellulosum</name>
    <name type="common">Polyangium cellulosum</name>
    <dbReference type="NCBI Taxonomy" id="56"/>
    <lineage>
        <taxon>Bacteria</taxon>
        <taxon>Pseudomonadati</taxon>
        <taxon>Myxococcota</taxon>
        <taxon>Polyangia</taxon>
        <taxon>Polyangiales</taxon>
        <taxon>Polyangiaceae</taxon>
        <taxon>Sorangium</taxon>
    </lineage>
</organism>
<keyword evidence="1" id="KW-1133">Transmembrane helix</keyword>
<feature type="transmembrane region" description="Helical" evidence="1">
    <location>
        <begin position="20"/>
        <end position="39"/>
    </location>
</feature>
<evidence type="ECO:0000256" key="1">
    <source>
        <dbReference type="SAM" id="Phobius"/>
    </source>
</evidence>
<dbReference type="EMBL" id="JELX01004410">
    <property type="protein sequence ID" value="KYF48268.1"/>
    <property type="molecule type" value="Genomic_DNA"/>
</dbReference>
<dbReference type="AlphaFoldDB" id="A0A150P0E7"/>
<evidence type="ECO:0000313" key="2">
    <source>
        <dbReference type="EMBL" id="KYF48268.1"/>
    </source>
</evidence>
<reference evidence="2 3" key="1">
    <citation type="submission" date="2014-02" db="EMBL/GenBank/DDBJ databases">
        <title>The small core and large imbalanced accessory genome model reveals a collaborative survival strategy of Sorangium cellulosum strains in nature.</title>
        <authorList>
            <person name="Han K."/>
            <person name="Peng R."/>
            <person name="Blom J."/>
            <person name="Li Y.-Z."/>
        </authorList>
    </citation>
    <scope>NUCLEOTIDE SEQUENCE [LARGE SCALE GENOMIC DNA]</scope>
    <source>
        <strain evidence="2 3">So0157-18</strain>
    </source>
</reference>
<protein>
    <submittedName>
        <fullName evidence="2">Uncharacterized protein</fullName>
    </submittedName>
</protein>
<gene>
    <name evidence="2" type="ORF">BE04_48980</name>
</gene>